<evidence type="ECO:0000256" key="5">
    <source>
        <dbReference type="ARBA" id="ARBA00023136"/>
    </source>
</evidence>
<proteinExistence type="inferred from homology"/>
<evidence type="ECO:0000256" key="6">
    <source>
        <dbReference type="SAM" id="MobiDB-lite"/>
    </source>
</evidence>
<dbReference type="GO" id="GO:0016020">
    <property type="term" value="C:membrane"/>
    <property type="evidence" value="ECO:0007669"/>
    <property type="project" value="UniProtKB-SubCell"/>
</dbReference>
<keyword evidence="3 7" id="KW-0812">Transmembrane</keyword>
<comment type="similarity">
    <text evidence="2">Belongs to the UPF0496 family.</text>
</comment>
<keyword evidence="5 7" id="KW-0472">Membrane</keyword>
<reference evidence="8 9" key="1">
    <citation type="journal article" date="2015" name="Proc. Natl. Acad. Sci. U.S.A.">
        <title>The resurrection genome of Boea hygrometrica: A blueprint for survival of dehydration.</title>
        <authorList>
            <person name="Xiao L."/>
            <person name="Yang G."/>
            <person name="Zhang L."/>
            <person name="Yang X."/>
            <person name="Zhao S."/>
            <person name="Ji Z."/>
            <person name="Zhou Q."/>
            <person name="Hu M."/>
            <person name="Wang Y."/>
            <person name="Chen M."/>
            <person name="Xu Y."/>
            <person name="Jin H."/>
            <person name="Xiao X."/>
            <person name="Hu G."/>
            <person name="Bao F."/>
            <person name="Hu Y."/>
            <person name="Wan P."/>
            <person name="Li L."/>
            <person name="Deng X."/>
            <person name="Kuang T."/>
            <person name="Xiang C."/>
            <person name="Zhu J.K."/>
            <person name="Oliver M.J."/>
            <person name="He Y."/>
        </authorList>
    </citation>
    <scope>NUCLEOTIDE SEQUENCE [LARGE SCALE GENOMIC DNA]</scope>
    <source>
        <strain evidence="9">cv. XS01</strain>
    </source>
</reference>
<dbReference type="PANTHER" id="PTHR31113:SF3">
    <property type="entry name" value="UPF0496 PROTEIN 1"/>
    <property type="match status" value="1"/>
</dbReference>
<protein>
    <submittedName>
        <fullName evidence="8">Uncharacterized protein</fullName>
    </submittedName>
</protein>
<dbReference type="EMBL" id="KQ988998">
    <property type="protein sequence ID" value="KZV55163.1"/>
    <property type="molecule type" value="Genomic_DNA"/>
</dbReference>
<evidence type="ECO:0000256" key="1">
    <source>
        <dbReference type="ARBA" id="ARBA00004370"/>
    </source>
</evidence>
<feature type="transmembrane region" description="Helical" evidence="7">
    <location>
        <begin position="267"/>
        <end position="285"/>
    </location>
</feature>
<evidence type="ECO:0000256" key="3">
    <source>
        <dbReference type="ARBA" id="ARBA00022692"/>
    </source>
</evidence>
<dbReference type="Proteomes" id="UP000250235">
    <property type="component" value="Unassembled WGS sequence"/>
</dbReference>
<name>A0A2Z7D6N4_9LAMI</name>
<dbReference type="InterPro" id="IPR007749">
    <property type="entry name" value="DUF677"/>
</dbReference>
<keyword evidence="4 7" id="KW-1133">Transmembrane helix</keyword>
<evidence type="ECO:0000256" key="2">
    <source>
        <dbReference type="ARBA" id="ARBA00009074"/>
    </source>
</evidence>
<feature type="region of interest" description="Disordered" evidence="6">
    <location>
        <begin position="1"/>
        <end position="45"/>
    </location>
</feature>
<feature type="transmembrane region" description="Helical" evidence="7">
    <location>
        <begin position="239"/>
        <end position="261"/>
    </location>
</feature>
<evidence type="ECO:0000256" key="7">
    <source>
        <dbReference type="SAM" id="Phobius"/>
    </source>
</evidence>
<evidence type="ECO:0000256" key="4">
    <source>
        <dbReference type="ARBA" id="ARBA00022989"/>
    </source>
</evidence>
<sequence>MGSQISRNDRSSGSSRYPPPPTVRPLPRAEAEPNFNTSGLEEPTLSDLNSYEDACHEDPDLRKLDENLQLRTRRTVNSIAVDLEVRSISLESLGEVTGCLLEMNKEVVEIILRNKKDIWKDPELSELVDDYFENSLLTLDFCKSLDACLNRARIIESIIKVALKKFEEEHHSGDGPVKSYSRTLEELRNFQAAGDPFTQEFFKGFDSIQSRQVLMLKKLQAKNKKLDKKLRRLKMWRKVSNVIFIVAFASVLIFSVVAAAITAPPVVTALAAAAAIPLGSMGKWLNSFWQKYEKELMVQRELISSMQIVGTLVLVDFQSIEKLVDRFQIKIEELSTYADFAMRDPESVEIVVGEIKTKVNDFIKTIHDLSERANKCSRETRMARTVILRKIISHSSSSNLDIGMF</sequence>
<evidence type="ECO:0000313" key="8">
    <source>
        <dbReference type="EMBL" id="KZV55163.1"/>
    </source>
</evidence>
<keyword evidence="9" id="KW-1185">Reference proteome</keyword>
<comment type="subcellular location">
    <subcellularLocation>
        <location evidence="1">Membrane</location>
    </subcellularLocation>
</comment>
<dbReference type="PANTHER" id="PTHR31113">
    <property type="entry name" value="UPF0496 PROTEIN 3-RELATED"/>
    <property type="match status" value="1"/>
</dbReference>
<evidence type="ECO:0000313" key="9">
    <source>
        <dbReference type="Proteomes" id="UP000250235"/>
    </source>
</evidence>
<gene>
    <name evidence="8" type="ORF">F511_26122</name>
</gene>
<dbReference type="OrthoDB" id="679959at2759"/>
<dbReference type="AlphaFoldDB" id="A0A2Z7D6N4"/>
<accession>A0A2Z7D6N4</accession>
<organism evidence="8 9">
    <name type="scientific">Dorcoceras hygrometricum</name>
    <dbReference type="NCBI Taxonomy" id="472368"/>
    <lineage>
        <taxon>Eukaryota</taxon>
        <taxon>Viridiplantae</taxon>
        <taxon>Streptophyta</taxon>
        <taxon>Embryophyta</taxon>
        <taxon>Tracheophyta</taxon>
        <taxon>Spermatophyta</taxon>
        <taxon>Magnoliopsida</taxon>
        <taxon>eudicotyledons</taxon>
        <taxon>Gunneridae</taxon>
        <taxon>Pentapetalae</taxon>
        <taxon>asterids</taxon>
        <taxon>lamiids</taxon>
        <taxon>Lamiales</taxon>
        <taxon>Gesneriaceae</taxon>
        <taxon>Didymocarpoideae</taxon>
        <taxon>Trichosporeae</taxon>
        <taxon>Loxocarpinae</taxon>
        <taxon>Dorcoceras</taxon>
    </lineage>
</organism>
<dbReference type="Pfam" id="PF05055">
    <property type="entry name" value="DUF677"/>
    <property type="match status" value="1"/>
</dbReference>